<feature type="domain" description="PAS" evidence="3">
    <location>
        <begin position="316"/>
        <end position="364"/>
    </location>
</feature>
<evidence type="ECO:0000259" key="4">
    <source>
        <dbReference type="PROSITE" id="PS50113"/>
    </source>
</evidence>
<keyword evidence="2" id="KW-1133">Transmembrane helix</keyword>
<evidence type="ECO:0000256" key="1">
    <source>
        <dbReference type="ARBA" id="ARBA00051114"/>
    </source>
</evidence>
<gene>
    <name evidence="7" type="ORF">PROAA_2290009</name>
</gene>
<dbReference type="Proteomes" id="UP000199600">
    <property type="component" value="Unassembled WGS sequence"/>
</dbReference>
<dbReference type="CDD" id="cd12914">
    <property type="entry name" value="PDC1_DGC_like"/>
    <property type="match status" value="1"/>
</dbReference>
<dbReference type="AlphaFoldDB" id="A0A1A8XSZ1"/>
<dbReference type="PANTHER" id="PTHR44757">
    <property type="entry name" value="DIGUANYLATE CYCLASE DGCP"/>
    <property type="match status" value="1"/>
</dbReference>
<keyword evidence="8" id="KW-1185">Reference proteome</keyword>
<feature type="domain" description="EAL" evidence="5">
    <location>
        <begin position="622"/>
        <end position="872"/>
    </location>
</feature>
<comment type="catalytic activity">
    <reaction evidence="1">
        <text>3',3'-c-di-GMP + H2O = 5'-phosphoguanylyl(3'-&gt;5')guanosine + H(+)</text>
        <dbReference type="Rhea" id="RHEA:24902"/>
        <dbReference type="ChEBI" id="CHEBI:15377"/>
        <dbReference type="ChEBI" id="CHEBI:15378"/>
        <dbReference type="ChEBI" id="CHEBI:58754"/>
        <dbReference type="ChEBI" id="CHEBI:58805"/>
        <dbReference type="EC" id="3.1.4.52"/>
    </reaction>
    <physiologicalReaction direction="left-to-right" evidence="1">
        <dbReference type="Rhea" id="RHEA:24903"/>
    </physiologicalReaction>
</comment>
<dbReference type="InterPro" id="IPR001633">
    <property type="entry name" value="EAL_dom"/>
</dbReference>
<dbReference type="FunFam" id="3.30.70.270:FF:000001">
    <property type="entry name" value="Diguanylate cyclase domain protein"/>
    <property type="match status" value="1"/>
</dbReference>
<dbReference type="PROSITE" id="PS50112">
    <property type="entry name" value="PAS"/>
    <property type="match status" value="1"/>
</dbReference>
<dbReference type="Gene3D" id="3.30.70.270">
    <property type="match status" value="1"/>
</dbReference>
<dbReference type="CDD" id="cd01949">
    <property type="entry name" value="GGDEF"/>
    <property type="match status" value="1"/>
</dbReference>
<dbReference type="CDD" id="cd00130">
    <property type="entry name" value="PAS"/>
    <property type="match status" value="1"/>
</dbReference>
<keyword evidence="2" id="KW-0812">Transmembrane</keyword>
<organism evidence="7 8">
    <name type="scientific">Candidatus Propionivibrio aalborgensis</name>
    <dbReference type="NCBI Taxonomy" id="1860101"/>
    <lineage>
        <taxon>Bacteria</taxon>
        <taxon>Pseudomonadati</taxon>
        <taxon>Pseudomonadota</taxon>
        <taxon>Betaproteobacteria</taxon>
        <taxon>Rhodocyclales</taxon>
        <taxon>Rhodocyclaceae</taxon>
        <taxon>Propionivibrio</taxon>
    </lineage>
</organism>
<evidence type="ECO:0000259" key="5">
    <source>
        <dbReference type="PROSITE" id="PS50883"/>
    </source>
</evidence>
<dbReference type="SMART" id="SM00091">
    <property type="entry name" value="PAS"/>
    <property type="match status" value="1"/>
</dbReference>
<keyword evidence="7" id="KW-0548">Nucleotidyltransferase</keyword>
<dbReference type="FunFam" id="3.20.20.450:FF:000001">
    <property type="entry name" value="Cyclic di-GMP phosphodiesterase yahA"/>
    <property type="match status" value="1"/>
</dbReference>
<dbReference type="SUPFAM" id="SSF141868">
    <property type="entry name" value="EAL domain-like"/>
    <property type="match status" value="1"/>
</dbReference>
<evidence type="ECO:0000259" key="6">
    <source>
        <dbReference type="PROSITE" id="PS50887"/>
    </source>
</evidence>
<dbReference type="PROSITE" id="PS50883">
    <property type="entry name" value="EAL"/>
    <property type="match status" value="1"/>
</dbReference>
<dbReference type="Pfam" id="PF00563">
    <property type="entry name" value="EAL"/>
    <property type="match status" value="1"/>
</dbReference>
<dbReference type="InterPro" id="IPR035965">
    <property type="entry name" value="PAS-like_dom_sf"/>
</dbReference>
<dbReference type="EMBL" id="FLQY01000145">
    <property type="protein sequence ID" value="SBT07627.1"/>
    <property type="molecule type" value="Genomic_DNA"/>
</dbReference>
<dbReference type="Gene3D" id="3.30.450.20">
    <property type="entry name" value="PAS domain"/>
    <property type="match status" value="3"/>
</dbReference>
<reference evidence="7 8" key="1">
    <citation type="submission" date="2016-06" db="EMBL/GenBank/DDBJ databases">
        <authorList>
            <person name="Kjaerup R.B."/>
            <person name="Dalgaard T.S."/>
            <person name="Juul-Madsen H.R."/>
        </authorList>
    </citation>
    <scope>NUCLEOTIDE SEQUENCE [LARGE SCALE GENOMIC DNA]</scope>
    <source>
        <strain evidence="7">2</strain>
    </source>
</reference>
<proteinExistence type="predicted"/>
<dbReference type="CDD" id="cd12915">
    <property type="entry name" value="PDC2_DGC_like"/>
    <property type="match status" value="1"/>
</dbReference>
<evidence type="ECO:0000313" key="7">
    <source>
        <dbReference type="EMBL" id="SBT07627.1"/>
    </source>
</evidence>
<dbReference type="SMART" id="SM00052">
    <property type="entry name" value="EAL"/>
    <property type="match status" value="1"/>
</dbReference>
<feature type="domain" description="PAC" evidence="4">
    <location>
        <begin position="391"/>
        <end position="443"/>
    </location>
</feature>
<dbReference type="PANTHER" id="PTHR44757:SF2">
    <property type="entry name" value="BIOFILM ARCHITECTURE MAINTENANCE PROTEIN MBAA"/>
    <property type="match status" value="1"/>
</dbReference>
<evidence type="ECO:0000256" key="2">
    <source>
        <dbReference type="SAM" id="Phobius"/>
    </source>
</evidence>
<dbReference type="RefSeq" id="WP_186410946.1">
    <property type="nucleotide sequence ID" value="NZ_FLQY01000145.1"/>
</dbReference>
<evidence type="ECO:0000259" key="3">
    <source>
        <dbReference type="PROSITE" id="PS50112"/>
    </source>
</evidence>
<feature type="transmembrane region" description="Helical" evidence="2">
    <location>
        <begin position="264"/>
        <end position="284"/>
    </location>
</feature>
<dbReference type="Pfam" id="PF22588">
    <property type="entry name" value="dCache_1_like"/>
    <property type="match status" value="1"/>
</dbReference>
<name>A0A1A8XSZ1_9RHOO</name>
<dbReference type="Gene3D" id="3.20.20.450">
    <property type="entry name" value="EAL domain"/>
    <property type="match status" value="1"/>
</dbReference>
<dbReference type="Pfam" id="PF00990">
    <property type="entry name" value="GGDEF"/>
    <property type="match status" value="1"/>
</dbReference>
<dbReference type="InterPro" id="IPR001610">
    <property type="entry name" value="PAC"/>
</dbReference>
<dbReference type="InterPro" id="IPR035919">
    <property type="entry name" value="EAL_sf"/>
</dbReference>
<evidence type="ECO:0000313" key="8">
    <source>
        <dbReference type="Proteomes" id="UP000199600"/>
    </source>
</evidence>
<dbReference type="SUPFAM" id="SSF55785">
    <property type="entry name" value="PYP-like sensor domain (PAS domain)"/>
    <property type="match status" value="1"/>
</dbReference>
<sequence>MRTVPIFGPSLLAILTGLLVTAFVGYSLVRERDVALEVASLETENFARVLEEHTRQSLRRINTGIVEANAALLESRDAGIRDPAKIAERLRGLLPPDRIIRSFLVLDRTGMIVLSTQAIEAGRAGSRSDRDYFIPHVRGADRELVFGAPEPGSGDNKWILPISRRISTADGEFAGVLVAMVHGAHFQPFYDSIDSRPDGFVTLFLSTGWAAVSSPSDPTVVGRNWSDTPLFRMHIPNWPTGTVREVLFGAGIERIYSYRALNDYPVVVSYGLAIPTILGPWLQIAWRDGFLLLVVLAALSGIATMLIRHERRRRKTESDLRIAATAFEAQQGVIVTDADTVILRVNRAFTEDTGYSAEDAVGKTPSMLSSGRQDQRFYADMWHTLNTTGSWYGELWNRRKNGQEYPERLSITAVNDSAGRLTHYVATLVDITHEKAAALEIEQLAFFDPLTRLPNRRLLMDRLRHALASSARHGLHGALLFLDLDHFKTLNDTQGHDVGDALLAQVAQRLVQVLREGDTVARLGGDEFVVLLEGLGERSLEAAELVHVVCEKILTTLNEPYMLNACQHHSSASIGATLFSGQQKTIDELMKQSDLAMYAAKTAGRNTVRFFDPNMQATITAHALLEDDLRRALSERQFRLHFQKQVTHDGRVVGAEVLIRWLHPGRGLIPPVEFIPHAEESGLIEPIGQWVLETACEQLKRWEGNLRFASLRLAVNVSARQFHQSDFVQQVRDVLKRTGAQPNLLKLELTESAVLTNVEETINKMNLLKTDGVQFSMDDFGTGQSSLSYLTRLPLDQLKIDQSFVRNIGIRREDALIAQTIIGMANNLGIEVIAEGVETESQRAFLEQHDCPLCQGYLFGHPMPIEEFERLF</sequence>
<dbReference type="InterPro" id="IPR029787">
    <property type="entry name" value="Nucleotide_cyclase"/>
</dbReference>
<dbReference type="PROSITE" id="PS50887">
    <property type="entry name" value="GGDEF"/>
    <property type="match status" value="1"/>
</dbReference>
<keyword evidence="2" id="KW-0472">Membrane</keyword>
<protein>
    <submittedName>
        <fullName evidence="7">Putative Diguanylate cyclase</fullName>
        <ecNumber evidence="7">2.7.7.65</ecNumber>
    </submittedName>
</protein>
<dbReference type="InterPro" id="IPR052155">
    <property type="entry name" value="Biofilm_reg_signaling"/>
</dbReference>
<dbReference type="GO" id="GO:0071111">
    <property type="term" value="F:cyclic-guanylate-specific phosphodiesterase activity"/>
    <property type="evidence" value="ECO:0007669"/>
    <property type="project" value="UniProtKB-EC"/>
</dbReference>
<dbReference type="SUPFAM" id="SSF55073">
    <property type="entry name" value="Nucleotide cyclase"/>
    <property type="match status" value="1"/>
</dbReference>
<dbReference type="SMART" id="SM00267">
    <property type="entry name" value="GGDEF"/>
    <property type="match status" value="1"/>
</dbReference>
<accession>A0A1A8XSZ1</accession>
<dbReference type="InterPro" id="IPR054327">
    <property type="entry name" value="His-kinase-like_sensor"/>
</dbReference>
<dbReference type="NCBIfam" id="TIGR00229">
    <property type="entry name" value="sensory_box"/>
    <property type="match status" value="1"/>
</dbReference>
<dbReference type="EC" id="2.7.7.65" evidence="7"/>
<dbReference type="PROSITE" id="PS50113">
    <property type="entry name" value="PAC"/>
    <property type="match status" value="1"/>
</dbReference>
<keyword evidence="7" id="KW-0808">Transferase</keyword>
<dbReference type="Pfam" id="PF13426">
    <property type="entry name" value="PAS_9"/>
    <property type="match status" value="1"/>
</dbReference>
<dbReference type="InterPro" id="IPR043128">
    <property type="entry name" value="Rev_trsase/Diguanyl_cyclase"/>
</dbReference>
<dbReference type="InterPro" id="IPR000014">
    <property type="entry name" value="PAS"/>
</dbReference>
<dbReference type="InterPro" id="IPR000700">
    <property type="entry name" value="PAS-assoc_C"/>
</dbReference>
<dbReference type="NCBIfam" id="TIGR00254">
    <property type="entry name" value="GGDEF"/>
    <property type="match status" value="1"/>
</dbReference>
<feature type="transmembrane region" description="Helical" evidence="2">
    <location>
        <begin position="290"/>
        <end position="307"/>
    </location>
</feature>
<dbReference type="CDD" id="cd01948">
    <property type="entry name" value="EAL"/>
    <property type="match status" value="1"/>
</dbReference>
<dbReference type="SMART" id="SM00086">
    <property type="entry name" value="PAC"/>
    <property type="match status" value="1"/>
</dbReference>
<dbReference type="GO" id="GO:0052621">
    <property type="term" value="F:diguanylate cyclase activity"/>
    <property type="evidence" value="ECO:0007669"/>
    <property type="project" value="UniProtKB-EC"/>
</dbReference>
<dbReference type="InterPro" id="IPR000160">
    <property type="entry name" value="GGDEF_dom"/>
</dbReference>
<dbReference type="GO" id="GO:0071732">
    <property type="term" value="P:cellular response to nitric oxide"/>
    <property type="evidence" value="ECO:0007669"/>
    <property type="project" value="UniProtKB-ARBA"/>
</dbReference>
<feature type="domain" description="GGDEF" evidence="6">
    <location>
        <begin position="475"/>
        <end position="613"/>
    </location>
</feature>
<feature type="transmembrane region" description="Helical" evidence="2">
    <location>
        <begin position="6"/>
        <end position="29"/>
    </location>
</feature>